<reference evidence="2 3" key="1">
    <citation type="journal article" date="2012" name="Stand. Genomic Sci.">
        <title>Genome sequence of the orange-pigmented seawater bacterium Owenweeksia hongkongensis type strain (UST20020801(T)).</title>
        <authorList>
            <person name="Riedel T."/>
            <person name="Held B."/>
            <person name="Nolan M."/>
            <person name="Lucas S."/>
            <person name="Lapidus A."/>
            <person name="Tice H."/>
            <person name="Del Rio T.G."/>
            <person name="Cheng J.F."/>
            <person name="Han C."/>
            <person name="Tapia R."/>
            <person name="Goodwin L.A."/>
            <person name="Pitluck S."/>
            <person name="Liolios K."/>
            <person name="Mavromatis K."/>
            <person name="Pagani I."/>
            <person name="Ivanova N."/>
            <person name="Mikhailova N."/>
            <person name="Pati A."/>
            <person name="Chen A."/>
            <person name="Palaniappan K."/>
            <person name="Rohde M."/>
            <person name="Tindall B.J."/>
            <person name="Detter J.C."/>
            <person name="Goker M."/>
            <person name="Woyke T."/>
            <person name="Bristow J."/>
            <person name="Eisen J.A."/>
            <person name="Markowitz V."/>
            <person name="Hugenholtz P."/>
            <person name="Klenk H.P."/>
            <person name="Kyrpides N.C."/>
        </authorList>
    </citation>
    <scope>NUCLEOTIDE SEQUENCE</scope>
    <source>
        <strain evidence="3">DSM 17368 / JCM 12287 / NRRL B-23963</strain>
    </source>
</reference>
<name>G8QZF9_OWEHD</name>
<dbReference type="EMBL" id="CP003156">
    <property type="protein sequence ID" value="AEV32587.1"/>
    <property type="molecule type" value="Genomic_DNA"/>
</dbReference>
<keyword evidence="1" id="KW-0732">Signal</keyword>
<protein>
    <recommendedName>
        <fullName evidence="4">Outer membrane protein beta-barrel domain-containing protein</fullName>
    </recommendedName>
</protein>
<evidence type="ECO:0008006" key="4">
    <source>
        <dbReference type="Google" id="ProtNLM"/>
    </source>
</evidence>
<dbReference type="AlphaFoldDB" id="G8QZF9"/>
<dbReference type="HOGENOM" id="CLU_1239148_0_0_10"/>
<sequence length="223" mass="25610">MKRLTQLLLLCASFFAQAQQVDELVIRNSFPENRLSIGFVLSDFIVDRFRMEGAYRIAGPHTLILGVGTHLGRMDMDDNPFNRSNYPANSIYTNLGYKYYVFSSEKGNTFAFTKLHLSYENADIKYFEKDWVTEPSGGLTYYYYRDVAKYYHVENIAFGMEMGVELKAGIFFTEFSFGAQYKGVISNDTPPEEFSENSGDFFDDLDYSGIAPRLSIKMGFYLD</sequence>
<evidence type="ECO:0000313" key="3">
    <source>
        <dbReference type="Proteomes" id="UP000005631"/>
    </source>
</evidence>
<dbReference type="KEGG" id="oho:Oweho_1598"/>
<proteinExistence type="predicted"/>
<evidence type="ECO:0000313" key="2">
    <source>
        <dbReference type="EMBL" id="AEV32587.1"/>
    </source>
</evidence>
<feature type="signal peptide" evidence="1">
    <location>
        <begin position="1"/>
        <end position="18"/>
    </location>
</feature>
<organism evidence="2 3">
    <name type="scientific">Owenweeksia hongkongensis (strain DSM 17368 / CIP 108786 / JCM 12287 / NRRL B-23963 / UST20020801)</name>
    <dbReference type="NCBI Taxonomy" id="926562"/>
    <lineage>
        <taxon>Bacteria</taxon>
        <taxon>Pseudomonadati</taxon>
        <taxon>Bacteroidota</taxon>
        <taxon>Flavobacteriia</taxon>
        <taxon>Flavobacteriales</taxon>
        <taxon>Owenweeksiaceae</taxon>
        <taxon>Owenweeksia</taxon>
    </lineage>
</organism>
<dbReference type="Proteomes" id="UP000005631">
    <property type="component" value="Chromosome"/>
</dbReference>
<gene>
    <name evidence="2" type="ordered locus">Oweho_1598</name>
</gene>
<keyword evidence="3" id="KW-1185">Reference proteome</keyword>
<dbReference type="RefSeq" id="WP_014201943.1">
    <property type="nucleotide sequence ID" value="NC_016599.1"/>
</dbReference>
<accession>G8QZF9</accession>
<feature type="chain" id="PRO_5003515219" description="Outer membrane protein beta-barrel domain-containing protein" evidence="1">
    <location>
        <begin position="19"/>
        <end position="223"/>
    </location>
</feature>
<evidence type="ECO:0000256" key="1">
    <source>
        <dbReference type="SAM" id="SignalP"/>
    </source>
</evidence>